<dbReference type="SUPFAM" id="SSF53448">
    <property type="entry name" value="Nucleotide-diphospho-sugar transferases"/>
    <property type="match status" value="1"/>
</dbReference>
<evidence type="ECO:0000313" key="4">
    <source>
        <dbReference type="EMBL" id="MCG9973031.1"/>
    </source>
</evidence>
<evidence type="ECO:0000259" key="2">
    <source>
        <dbReference type="Pfam" id="PF00535"/>
    </source>
</evidence>
<dbReference type="Proteomes" id="UP001139344">
    <property type="component" value="Unassembled WGS sequence"/>
</dbReference>
<dbReference type="EMBL" id="JAJSON010000026">
    <property type="protein sequence ID" value="MCG9973031.1"/>
    <property type="molecule type" value="Genomic_DNA"/>
</dbReference>
<evidence type="ECO:0000256" key="1">
    <source>
        <dbReference type="ARBA" id="ARBA00022679"/>
    </source>
</evidence>
<keyword evidence="5" id="KW-1185">Reference proteome</keyword>
<feature type="domain" description="Glycosyltransferase 2-like" evidence="2">
    <location>
        <begin position="12"/>
        <end position="133"/>
    </location>
</feature>
<sequence length="361" mass="43045">MNKISIIYAYRDREVSRVQASLQSLKDQSGCDFEVIFVNYGSNEFYSGKIEKLIKKFDFVKYIYLDVSHQLWNKSRALNFGIKKASNPFNFIADIDLIFHPKAVSYLEEIATTGVFYNFKMGYLDEKESKKIKKGIQFDALQPSRYGSVNGMILTTRESFFQIKGYDEFYHFYGSEDVDLYTRLENYGLTSQFIEEVYFYHIWHKSYENSQTRVLDHYPRLKNVLRINEQHYLYHKREKAVDPVNQTDWGEIIPQSRKDLLNSPTKRIKLNNILAEIEHLLFVELPYLKEEIVEVEVVESLYFNSPKYKLKKLLKKQTQIYSSLKDINDLLLKHIIFYYHRSNYSYKISKDLRSITFKIEM</sequence>
<comment type="caution">
    <text evidence="4">The sequence shown here is derived from an EMBL/GenBank/DDBJ whole genome shotgun (WGS) entry which is preliminary data.</text>
</comment>
<dbReference type="Gene3D" id="3.90.550.10">
    <property type="entry name" value="Spore Coat Polysaccharide Biosynthesis Protein SpsA, Chain A"/>
    <property type="match status" value="1"/>
</dbReference>
<proteinExistence type="predicted"/>
<protein>
    <submittedName>
        <fullName evidence="4">Glycosyltransferase</fullName>
        <ecNumber evidence="4">2.4.-.-</ecNumber>
    </submittedName>
</protein>
<reference evidence="4" key="1">
    <citation type="submission" date="2021-12" db="EMBL/GenBank/DDBJ databases">
        <title>Description of Gramella crocea sp. nov., a new bacterium isolated from activated sludge.</title>
        <authorList>
            <person name="Zhang X."/>
        </authorList>
    </citation>
    <scope>NUCLEOTIDE SEQUENCE</scope>
    <source>
        <strain evidence="4">YB25</strain>
    </source>
</reference>
<dbReference type="Pfam" id="PF02709">
    <property type="entry name" value="Glyco_transf_7C"/>
    <property type="match status" value="1"/>
</dbReference>
<accession>A0A9X1V048</accession>
<dbReference type="InterPro" id="IPR050834">
    <property type="entry name" value="Glycosyltransf_2"/>
</dbReference>
<dbReference type="AlphaFoldDB" id="A0A9X1V048"/>
<dbReference type="InterPro" id="IPR001173">
    <property type="entry name" value="Glyco_trans_2-like"/>
</dbReference>
<name>A0A9X1V048_9FLAO</name>
<gene>
    <name evidence="4" type="ORF">LU635_15375</name>
</gene>
<dbReference type="Pfam" id="PF00535">
    <property type="entry name" value="Glycos_transf_2"/>
    <property type="match status" value="1"/>
</dbReference>
<organism evidence="4 5">
    <name type="scientific">Christiangramia crocea</name>
    <dbReference type="NCBI Taxonomy" id="2904124"/>
    <lineage>
        <taxon>Bacteria</taxon>
        <taxon>Pseudomonadati</taxon>
        <taxon>Bacteroidota</taxon>
        <taxon>Flavobacteriia</taxon>
        <taxon>Flavobacteriales</taxon>
        <taxon>Flavobacteriaceae</taxon>
        <taxon>Christiangramia</taxon>
    </lineage>
</organism>
<dbReference type="PANTHER" id="PTHR43685:SF11">
    <property type="entry name" value="GLYCOSYLTRANSFERASE TAGX-RELATED"/>
    <property type="match status" value="1"/>
</dbReference>
<dbReference type="RefSeq" id="WP_240100392.1">
    <property type="nucleotide sequence ID" value="NZ_JAJSON010000026.1"/>
</dbReference>
<evidence type="ECO:0000313" key="5">
    <source>
        <dbReference type="Proteomes" id="UP001139344"/>
    </source>
</evidence>
<feature type="domain" description="Galactosyltransferase C-terminal" evidence="3">
    <location>
        <begin position="150"/>
        <end position="205"/>
    </location>
</feature>
<dbReference type="EC" id="2.4.-.-" evidence="4"/>
<dbReference type="PANTHER" id="PTHR43685">
    <property type="entry name" value="GLYCOSYLTRANSFERASE"/>
    <property type="match status" value="1"/>
</dbReference>
<dbReference type="InterPro" id="IPR027791">
    <property type="entry name" value="Galactosyl_T_C"/>
</dbReference>
<evidence type="ECO:0000259" key="3">
    <source>
        <dbReference type="Pfam" id="PF02709"/>
    </source>
</evidence>
<dbReference type="InterPro" id="IPR029044">
    <property type="entry name" value="Nucleotide-diphossugar_trans"/>
</dbReference>
<keyword evidence="4" id="KW-0328">Glycosyltransferase</keyword>
<dbReference type="GO" id="GO:0016757">
    <property type="term" value="F:glycosyltransferase activity"/>
    <property type="evidence" value="ECO:0007669"/>
    <property type="project" value="UniProtKB-KW"/>
</dbReference>
<keyword evidence="1 4" id="KW-0808">Transferase</keyword>